<sequence length="486" mass="54012">MAKALPSGPTSLATLPNELLDEVVSHLDRPSLLALALTCKQTKISSTEKLYRTYVNHEPPSKAPFHLFLRTICERPELADKVREVDIRGWRSEYEVATGAAWRGLTVESKKDNIQKVRTGPYYLNVDKVVRVSNADRFKIFTEAAVKAGVIAKIESYAVPALKSSVVWYTSMKEDKDFLRLLGRGVEDAQVVLMLSLLPKLEALRVDGISPYPVLDWHHFLSRSTTAPRALRCLQVRGSITKAAEPVVKTSLQVLDILPNLQDLQLFDIAIGGHQFTVNILPSKKLSSVVLSVSAVSLRLLRKLLDGQQLTHFTYLPGCRQVHTTKLAAFSAEDILTRLASSKTTLKQLAFFPIGSPNEPSSLKTFSHLTDLETPQPGLLNVSPAEADEEVLASALCAEIPSTVVTLSLRYVIYDAQAKGILKQLARLKTQGEFPDLRLVRLSFLRSMPFYAFGWPPLPDPEHQVRHDLGKIYREAGLDVLVFQAD</sequence>
<dbReference type="Proteomes" id="UP000800039">
    <property type="component" value="Unassembled WGS sequence"/>
</dbReference>
<dbReference type="EMBL" id="ML976616">
    <property type="protein sequence ID" value="KAF1844603.1"/>
    <property type="molecule type" value="Genomic_DNA"/>
</dbReference>
<dbReference type="GeneID" id="63854027"/>
<proteinExistence type="predicted"/>
<evidence type="ECO:0000313" key="2">
    <source>
        <dbReference type="EMBL" id="KAF1844603.1"/>
    </source>
</evidence>
<dbReference type="PROSITE" id="PS50181">
    <property type="entry name" value="FBOX"/>
    <property type="match status" value="1"/>
</dbReference>
<reference evidence="2" key="1">
    <citation type="submission" date="2020-01" db="EMBL/GenBank/DDBJ databases">
        <authorList>
            <consortium name="DOE Joint Genome Institute"/>
            <person name="Haridas S."/>
            <person name="Albert R."/>
            <person name="Binder M."/>
            <person name="Bloem J."/>
            <person name="Labutti K."/>
            <person name="Salamov A."/>
            <person name="Andreopoulos B."/>
            <person name="Baker S.E."/>
            <person name="Barry K."/>
            <person name="Bills G."/>
            <person name="Bluhm B.H."/>
            <person name="Cannon C."/>
            <person name="Castanera R."/>
            <person name="Culley D.E."/>
            <person name="Daum C."/>
            <person name="Ezra D."/>
            <person name="Gonzalez J.B."/>
            <person name="Henrissat B."/>
            <person name="Kuo A."/>
            <person name="Liang C."/>
            <person name="Lipzen A."/>
            <person name="Lutzoni F."/>
            <person name="Magnuson J."/>
            <person name="Mondo S."/>
            <person name="Nolan M."/>
            <person name="Ohm R."/>
            <person name="Pangilinan J."/>
            <person name="Park H.-J."/>
            <person name="Ramirez L."/>
            <person name="Alfaro M."/>
            <person name="Sun H."/>
            <person name="Tritt A."/>
            <person name="Yoshinaga Y."/>
            <person name="Zwiers L.-H."/>
            <person name="Turgeon B.G."/>
            <person name="Goodwin S.B."/>
            <person name="Spatafora J.W."/>
            <person name="Crous P.W."/>
            <person name="Grigoriev I.V."/>
        </authorList>
    </citation>
    <scope>NUCLEOTIDE SEQUENCE</scope>
    <source>
        <strain evidence="2">CBS 394.84</strain>
    </source>
</reference>
<evidence type="ECO:0000259" key="1">
    <source>
        <dbReference type="PROSITE" id="PS50181"/>
    </source>
</evidence>
<dbReference type="Pfam" id="PF00646">
    <property type="entry name" value="F-box"/>
    <property type="match status" value="1"/>
</dbReference>
<organism evidence="2 3">
    <name type="scientific">Cucurbitaria berberidis CBS 394.84</name>
    <dbReference type="NCBI Taxonomy" id="1168544"/>
    <lineage>
        <taxon>Eukaryota</taxon>
        <taxon>Fungi</taxon>
        <taxon>Dikarya</taxon>
        <taxon>Ascomycota</taxon>
        <taxon>Pezizomycotina</taxon>
        <taxon>Dothideomycetes</taxon>
        <taxon>Pleosporomycetidae</taxon>
        <taxon>Pleosporales</taxon>
        <taxon>Pleosporineae</taxon>
        <taxon>Cucurbitariaceae</taxon>
        <taxon>Cucurbitaria</taxon>
    </lineage>
</organism>
<name>A0A9P4GEL7_9PLEO</name>
<dbReference type="InterPro" id="IPR001810">
    <property type="entry name" value="F-box_dom"/>
</dbReference>
<dbReference type="CDD" id="cd09917">
    <property type="entry name" value="F-box_SF"/>
    <property type="match status" value="1"/>
</dbReference>
<accession>A0A9P4GEL7</accession>
<dbReference type="RefSeq" id="XP_040787166.1">
    <property type="nucleotide sequence ID" value="XM_040936777.1"/>
</dbReference>
<dbReference type="SUPFAM" id="SSF81383">
    <property type="entry name" value="F-box domain"/>
    <property type="match status" value="1"/>
</dbReference>
<evidence type="ECO:0000313" key="3">
    <source>
        <dbReference type="Proteomes" id="UP000800039"/>
    </source>
</evidence>
<dbReference type="AlphaFoldDB" id="A0A9P4GEL7"/>
<keyword evidence="3" id="KW-1185">Reference proteome</keyword>
<comment type="caution">
    <text evidence="2">The sequence shown here is derived from an EMBL/GenBank/DDBJ whole genome shotgun (WGS) entry which is preliminary data.</text>
</comment>
<dbReference type="InterPro" id="IPR036047">
    <property type="entry name" value="F-box-like_dom_sf"/>
</dbReference>
<dbReference type="OrthoDB" id="3935706at2759"/>
<gene>
    <name evidence="2" type="ORF">K460DRAFT_404892</name>
</gene>
<protein>
    <recommendedName>
        <fullName evidence="1">F-box domain-containing protein</fullName>
    </recommendedName>
</protein>
<feature type="domain" description="F-box" evidence="1">
    <location>
        <begin position="9"/>
        <end position="54"/>
    </location>
</feature>